<sequence length="220" mass="24470">MSRPVKITQQDTEYVSGVDLKDATEVISNIVKNFENIYRNTKADFEEVITKKGLKLADSQHWHSRTIAVVADADTGIIVTGATKPVAPGIPIFEDVADNISRIRVGEDFGSIIVDCSKDVWNLCNRIKPKLSKVRLTGLNSALVTEESAELYDAVVNAKKDSIAKYQNIPSSENGIMSWAFGSDFKFKRPCTHCQRLYSGWVLHEIPDTPDKKLAGLRQD</sequence>
<dbReference type="EMBL" id="JBHFEH010000009">
    <property type="protein sequence ID" value="KAL2055889.1"/>
    <property type="molecule type" value="Genomic_DNA"/>
</dbReference>
<keyword evidence="2" id="KW-1185">Reference proteome</keyword>
<dbReference type="Proteomes" id="UP001590951">
    <property type="component" value="Unassembled WGS sequence"/>
</dbReference>
<proteinExistence type="predicted"/>
<reference evidence="1 2" key="1">
    <citation type="submission" date="2024-09" db="EMBL/GenBank/DDBJ databases">
        <title>Rethinking Asexuality: The Enigmatic Case of Functional Sexual Genes in Lepraria (Stereocaulaceae).</title>
        <authorList>
            <person name="Doellman M."/>
            <person name="Sun Y."/>
            <person name="Barcenas-Pena A."/>
            <person name="Lumbsch H.T."/>
            <person name="Grewe F."/>
        </authorList>
    </citation>
    <scope>NUCLEOTIDE SEQUENCE [LARGE SCALE GENOMIC DNA]</scope>
    <source>
        <strain evidence="1 2">Grewe 0041</strain>
    </source>
</reference>
<comment type="caution">
    <text evidence="1">The sequence shown here is derived from an EMBL/GenBank/DDBJ whole genome shotgun (WGS) entry which is preliminary data.</text>
</comment>
<name>A0ABR4BDG0_9LECA</name>
<accession>A0ABR4BDG0</accession>
<protein>
    <submittedName>
        <fullName evidence="1">Uncharacterized protein</fullName>
    </submittedName>
</protein>
<evidence type="ECO:0000313" key="2">
    <source>
        <dbReference type="Proteomes" id="UP001590951"/>
    </source>
</evidence>
<organism evidence="1 2">
    <name type="scientific">Lepraria finkii</name>
    <dbReference type="NCBI Taxonomy" id="1340010"/>
    <lineage>
        <taxon>Eukaryota</taxon>
        <taxon>Fungi</taxon>
        <taxon>Dikarya</taxon>
        <taxon>Ascomycota</taxon>
        <taxon>Pezizomycotina</taxon>
        <taxon>Lecanoromycetes</taxon>
        <taxon>OSLEUM clade</taxon>
        <taxon>Lecanoromycetidae</taxon>
        <taxon>Lecanorales</taxon>
        <taxon>Lecanorineae</taxon>
        <taxon>Stereocaulaceae</taxon>
        <taxon>Lepraria</taxon>
    </lineage>
</organism>
<gene>
    <name evidence="1" type="ORF">ABVK25_003531</name>
</gene>
<evidence type="ECO:0000313" key="1">
    <source>
        <dbReference type="EMBL" id="KAL2055889.1"/>
    </source>
</evidence>